<protein>
    <submittedName>
        <fullName evidence="1">Uncharacterized protein</fullName>
    </submittedName>
</protein>
<sequence length="93" mass="11011">MWQWLDIHCACRKMVPFQVNSRRTLHLKILVAKVYQEDLGCKSDQIYSSVPKYKTFFSVQLNCKNILYFHTEGVIVNTTRRGHMPFFLLHHGP</sequence>
<proteinExistence type="predicted"/>
<reference evidence="1" key="3">
    <citation type="submission" date="2022-06" db="UniProtKB">
        <authorList>
            <consortium name="EnsemblPlants"/>
        </authorList>
    </citation>
    <scope>IDENTIFICATION</scope>
</reference>
<dbReference type="AlphaFoldDB" id="A0A8R7R6W8"/>
<evidence type="ECO:0000313" key="2">
    <source>
        <dbReference type="Proteomes" id="UP000015106"/>
    </source>
</evidence>
<dbReference type="EnsemblPlants" id="TuG1812G0700005659.01.T02">
    <property type="protein sequence ID" value="TuG1812G0700005659.01.T02"/>
    <property type="gene ID" value="TuG1812G0700005659.01"/>
</dbReference>
<name>A0A8R7R6W8_TRIUA</name>
<organism evidence="1 2">
    <name type="scientific">Triticum urartu</name>
    <name type="common">Red wild einkorn</name>
    <name type="synonym">Crithodium urartu</name>
    <dbReference type="NCBI Taxonomy" id="4572"/>
    <lineage>
        <taxon>Eukaryota</taxon>
        <taxon>Viridiplantae</taxon>
        <taxon>Streptophyta</taxon>
        <taxon>Embryophyta</taxon>
        <taxon>Tracheophyta</taxon>
        <taxon>Spermatophyta</taxon>
        <taxon>Magnoliopsida</taxon>
        <taxon>Liliopsida</taxon>
        <taxon>Poales</taxon>
        <taxon>Poaceae</taxon>
        <taxon>BOP clade</taxon>
        <taxon>Pooideae</taxon>
        <taxon>Triticodae</taxon>
        <taxon>Triticeae</taxon>
        <taxon>Triticinae</taxon>
        <taxon>Triticum</taxon>
    </lineage>
</organism>
<dbReference type="Gramene" id="TuG1812G0700005659.01.T02">
    <property type="protein sequence ID" value="TuG1812G0700005659.01.T02"/>
    <property type="gene ID" value="TuG1812G0700005659.01"/>
</dbReference>
<accession>A0A8R7R6W8</accession>
<keyword evidence="2" id="KW-1185">Reference proteome</keyword>
<evidence type="ECO:0000313" key="1">
    <source>
        <dbReference type="EnsemblPlants" id="TuG1812G0700005659.01.T02"/>
    </source>
</evidence>
<reference evidence="1" key="2">
    <citation type="submission" date="2018-03" db="EMBL/GenBank/DDBJ databases">
        <title>The Triticum urartu genome reveals the dynamic nature of wheat genome evolution.</title>
        <authorList>
            <person name="Ling H."/>
            <person name="Ma B."/>
            <person name="Shi X."/>
            <person name="Liu H."/>
            <person name="Dong L."/>
            <person name="Sun H."/>
            <person name="Cao Y."/>
            <person name="Gao Q."/>
            <person name="Zheng S."/>
            <person name="Li Y."/>
            <person name="Yu Y."/>
            <person name="Du H."/>
            <person name="Qi M."/>
            <person name="Li Y."/>
            <person name="Yu H."/>
            <person name="Cui Y."/>
            <person name="Wang N."/>
            <person name="Chen C."/>
            <person name="Wu H."/>
            <person name="Zhao Y."/>
            <person name="Zhang J."/>
            <person name="Li Y."/>
            <person name="Zhou W."/>
            <person name="Zhang B."/>
            <person name="Hu W."/>
            <person name="Eijk M."/>
            <person name="Tang J."/>
            <person name="Witsenboer H."/>
            <person name="Zhao S."/>
            <person name="Li Z."/>
            <person name="Zhang A."/>
            <person name="Wang D."/>
            <person name="Liang C."/>
        </authorList>
    </citation>
    <scope>NUCLEOTIDE SEQUENCE [LARGE SCALE GENOMIC DNA]</scope>
    <source>
        <strain evidence="1">cv. G1812</strain>
    </source>
</reference>
<reference evidence="2" key="1">
    <citation type="journal article" date="2013" name="Nature">
        <title>Draft genome of the wheat A-genome progenitor Triticum urartu.</title>
        <authorList>
            <person name="Ling H.Q."/>
            <person name="Zhao S."/>
            <person name="Liu D."/>
            <person name="Wang J."/>
            <person name="Sun H."/>
            <person name="Zhang C."/>
            <person name="Fan H."/>
            <person name="Li D."/>
            <person name="Dong L."/>
            <person name="Tao Y."/>
            <person name="Gao C."/>
            <person name="Wu H."/>
            <person name="Li Y."/>
            <person name="Cui Y."/>
            <person name="Guo X."/>
            <person name="Zheng S."/>
            <person name="Wang B."/>
            <person name="Yu K."/>
            <person name="Liang Q."/>
            <person name="Yang W."/>
            <person name="Lou X."/>
            <person name="Chen J."/>
            <person name="Feng M."/>
            <person name="Jian J."/>
            <person name="Zhang X."/>
            <person name="Luo G."/>
            <person name="Jiang Y."/>
            <person name="Liu J."/>
            <person name="Wang Z."/>
            <person name="Sha Y."/>
            <person name="Zhang B."/>
            <person name="Wu H."/>
            <person name="Tang D."/>
            <person name="Shen Q."/>
            <person name="Xue P."/>
            <person name="Zou S."/>
            <person name="Wang X."/>
            <person name="Liu X."/>
            <person name="Wang F."/>
            <person name="Yang Y."/>
            <person name="An X."/>
            <person name="Dong Z."/>
            <person name="Zhang K."/>
            <person name="Zhang X."/>
            <person name="Luo M.C."/>
            <person name="Dvorak J."/>
            <person name="Tong Y."/>
            <person name="Wang J."/>
            <person name="Yang H."/>
            <person name="Li Z."/>
            <person name="Wang D."/>
            <person name="Zhang A."/>
            <person name="Wang J."/>
        </authorList>
    </citation>
    <scope>NUCLEOTIDE SEQUENCE</scope>
    <source>
        <strain evidence="2">cv. G1812</strain>
    </source>
</reference>
<dbReference type="Proteomes" id="UP000015106">
    <property type="component" value="Chromosome 7"/>
</dbReference>